<evidence type="ECO:0000313" key="7">
    <source>
        <dbReference type="Proteomes" id="UP001152876"/>
    </source>
</evidence>
<dbReference type="GO" id="GO:0004497">
    <property type="term" value="F:monooxygenase activity"/>
    <property type="evidence" value="ECO:0007669"/>
    <property type="project" value="UniProtKB-KW"/>
</dbReference>
<dbReference type="AlphaFoldDB" id="A0A9X4NVJ2"/>
<organism evidence="6 7">
    <name type="scientific">Hydrogenophaga taeniospiralis CCUG 15921</name>
    <dbReference type="NCBI Taxonomy" id="1281780"/>
    <lineage>
        <taxon>Bacteria</taxon>
        <taxon>Pseudomonadati</taxon>
        <taxon>Pseudomonadota</taxon>
        <taxon>Betaproteobacteria</taxon>
        <taxon>Burkholderiales</taxon>
        <taxon>Comamonadaceae</taxon>
        <taxon>Hydrogenophaga</taxon>
    </lineage>
</organism>
<feature type="domain" description="FAD-binding" evidence="5">
    <location>
        <begin position="4"/>
        <end position="179"/>
    </location>
</feature>
<dbReference type="InterPro" id="IPR036188">
    <property type="entry name" value="FAD/NAD-bd_sf"/>
</dbReference>
<evidence type="ECO:0000256" key="3">
    <source>
        <dbReference type="ARBA" id="ARBA00023002"/>
    </source>
</evidence>
<evidence type="ECO:0000256" key="1">
    <source>
        <dbReference type="ARBA" id="ARBA00022630"/>
    </source>
</evidence>
<keyword evidence="3" id="KW-0560">Oxidoreductase</keyword>
<gene>
    <name evidence="6" type="ORF">H010_19767</name>
</gene>
<dbReference type="PANTHER" id="PTHR47178:SF5">
    <property type="entry name" value="FAD-BINDING DOMAIN-CONTAINING PROTEIN"/>
    <property type="match status" value="1"/>
</dbReference>
<dbReference type="PRINTS" id="PR00420">
    <property type="entry name" value="RNGMNOXGNASE"/>
</dbReference>
<protein>
    <submittedName>
        <fullName evidence="6">FAD-dependent oxidoreductase</fullName>
    </submittedName>
</protein>
<dbReference type="OrthoDB" id="8591538at2"/>
<dbReference type="Pfam" id="PF01494">
    <property type="entry name" value="FAD_binding_3"/>
    <property type="match status" value="2"/>
</dbReference>
<keyword evidence="7" id="KW-1185">Reference proteome</keyword>
<evidence type="ECO:0000259" key="5">
    <source>
        <dbReference type="Pfam" id="PF01494"/>
    </source>
</evidence>
<evidence type="ECO:0000256" key="2">
    <source>
        <dbReference type="ARBA" id="ARBA00022827"/>
    </source>
</evidence>
<reference evidence="6" key="1">
    <citation type="submission" date="2013-01" db="EMBL/GenBank/DDBJ databases">
        <title>Genome draft of Hydrogenophaga taeniospiralis 2K1.</title>
        <authorList>
            <person name="Gomila M."/>
            <person name="Lalucat J."/>
        </authorList>
    </citation>
    <scope>NUCLEOTIDE SEQUENCE</scope>
    <source>
        <strain evidence="6">CCUG 15921</strain>
    </source>
</reference>
<name>A0A9X4NVJ2_9BURK</name>
<accession>A0A9X4NVJ2</accession>
<dbReference type="Gene3D" id="3.50.50.60">
    <property type="entry name" value="FAD/NAD(P)-binding domain"/>
    <property type="match status" value="1"/>
</dbReference>
<proteinExistence type="predicted"/>
<dbReference type="EMBL" id="AOGK01000021">
    <property type="protein sequence ID" value="MDG5977504.1"/>
    <property type="molecule type" value="Genomic_DNA"/>
</dbReference>
<dbReference type="InterPro" id="IPR002938">
    <property type="entry name" value="FAD-bd"/>
</dbReference>
<evidence type="ECO:0000313" key="6">
    <source>
        <dbReference type="EMBL" id="MDG5977504.1"/>
    </source>
</evidence>
<keyword evidence="1" id="KW-0285">Flavoprotein</keyword>
<dbReference type="Proteomes" id="UP001152876">
    <property type="component" value="Unassembled WGS sequence"/>
</dbReference>
<sequence length="406" mass="43861">MSFKVAIIGAGIGGLCLAQSLKSAGIEFQIFERDSSPSARRQGYRLHLDADGIHALKEALPDPLYRLLEATSMTPLPYTTLLDPGFGLRRRFPTDDYSKTQHHVASGIAAHINVNRITLRQILMTGLEDHMRFGAGFDHYRCDAQGVTLVLSDGEELRFDLLVGADGAGSAVRRQRAPQARMMDSGARSIYGRLSVPRARDVVPAHALADLFTGVTSEDKMILGLGPVLFPMEPSQAAGLLTPGAQLSEQQDYLGCIVAGRREFFGSDEAMRAMDSDKLQAFAATVLLRRWSPLAAQVVEAGASGSFFYIKMESSVPFELDACSHVTLLGDAAHTMTPSLGRGANVALHDAALLGRRLAEVAHGETSLAVALRRYEQIMMAYGFDVVRHSAEMGARLLGQNPLPPG</sequence>
<comment type="caution">
    <text evidence="6">The sequence shown here is derived from an EMBL/GenBank/DDBJ whole genome shotgun (WGS) entry which is preliminary data.</text>
</comment>
<dbReference type="GO" id="GO:0071949">
    <property type="term" value="F:FAD binding"/>
    <property type="evidence" value="ECO:0007669"/>
    <property type="project" value="InterPro"/>
</dbReference>
<evidence type="ECO:0000256" key="4">
    <source>
        <dbReference type="ARBA" id="ARBA00023033"/>
    </source>
</evidence>
<dbReference type="SUPFAM" id="SSF51905">
    <property type="entry name" value="FAD/NAD(P)-binding domain"/>
    <property type="match status" value="1"/>
</dbReference>
<keyword evidence="4" id="KW-0503">Monooxygenase</keyword>
<feature type="domain" description="FAD-binding" evidence="5">
    <location>
        <begin position="326"/>
        <end position="386"/>
    </location>
</feature>
<dbReference type="RefSeq" id="WP_068173903.1">
    <property type="nucleotide sequence ID" value="NZ_AOGK01000021.1"/>
</dbReference>
<dbReference type="PANTHER" id="PTHR47178">
    <property type="entry name" value="MONOOXYGENASE, FAD-BINDING"/>
    <property type="match status" value="1"/>
</dbReference>
<keyword evidence="2" id="KW-0274">FAD</keyword>